<evidence type="ECO:0000259" key="3">
    <source>
        <dbReference type="Pfam" id="PF04690"/>
    </source>
</evidence>
<dbReference type="GO" id="GO:0045165">
    <property type="term" value="P:cell fate commitment"/>
    <property type="evidence" value="ECO:0007669"/>
    <property type="project" value="TreeGrafter"/>
</dbReference>
<comment type="subcellular location">
    <subcellularLocation>
        <location evidence="1">Nucleus</location>
    </subcellularLocation>
</comment>
<proteinExistence type="evidence at transcript level"/>
<evidence type="ECO:0000256" key="1">
    <source>
        <dbReference type="ARBA" id="ARBA00004123"/>
    </source>
</evidence>
<dbReference type="EMBL" id="PKPP01001774">
    <property type="protein sequence ID" value="PWA80044.1"/>
    <property type="molecule type" value="Genomic_DNA"/>
</dbReference>
<evidence type="ECO:0000259" key="4">
    <source>
        <dbReference type="Pfam" id="PF24868"/>
    </source>
</evidence>
<evidence type="ECO:0000313" key="7">
    <source>
        <dbReference type="Proteomes" id="UP000245207"/>
    </source>
</evidence>
<dbReference type="InterPro" id="IPR006780">
    <property type="entry name" value="YABBY"/>
</dbReference>
<dbReference type="EMBL" id="MK675296">
    <property type="protein sequence ID" value="QCF59287.1"/>
    <property type="molecule type" value="mRNA"/>
</dbReference>
<organism evidence="5 7">
    <name type="scientific">Artemisia annua</name>
    <name type="common">Sweet wormwood</name>
    <dbReference type="NCBI Taxonomy" id="35608"/>
    <lineage>
        <taxon>Eukaryota</taxon>
        <taxon>Viridiplantae</taxon>
        <taxon>Streptophyta</taxon>
        <taxon>Embryophyta</taxon>
        <taxon>Tracheophyta</taxon>
        <taxon>Spermatophyta</taxon>
        <taxon>Magnoliopsida</taxon>
        <taxon>eudicotyledons</taxon>
        <taxon>Gunneridae</taxon>
        <taxon>Pentapetalae</taxon>
        <taxon>asterids</taxon>
        <taxon>campanulids</taxon>
        <taxon>Asterales</taxon>
        <taxon>Asteraceae</taxon>
        <taxon>Asteroideae</taxon>
        <taxon>Anthemideae</taxon>
        <taxon>Artemisiinae</taxon>
        <taxon>Artemisia</taxon>
    </lineage>
</organism>
<gene>
    <name evidence="6" type="primary">YABBY</name>
    <name evidence="5" type="ORF">CTI12_AA080490</name>
</gene>
<sequence>MSTAELEASPEQLCYIPCSFCNIVLAVSVPCSNLLDIVTVRCGNCANFCCVNMSTAALSSTSHDSSSSLQYDQSIDSEHLLVVKHRILTTLLHIQRLILAHPQDTFPSNHLLLQSLMIKRPSIDEIQRIKANDPNITHREAFSAAAKNWAHFPHIHFGVTPEANNHQEELNETENMQLLTSITYKNQYSNP</sequence>
<keyword evidence="2" id="KW-0539">Nucleus</keyword>
<dbReference type="Proteomes" id="UP000245207">
    <property type="component" value="Unassembled WGS sequence"/>
</dbReference>
<protein>
    <submittedName>
        <fullName evidence="6">YABBY transcription factor</fullName>
    </submittedName>
</protein>
<dbReference type="AlphaFoldDB" id="A0A2U1P2P7"/>
<evidence type="ECO:0000313" key="6">
    <source>
        <dbReference type="EMBL" id="QCF59287.1"/>
    </source>
</evidence>
<dbReference type="GO" id="GO:0005634">
    <property type="term" value="C:nucleus"/>
    <property type="evidence" value="ECO:0007669"/>
    <property type="project" value="UniProtKB-SubCell"/>
</dbReference>
<name>A0A2U1P2P7_ARTAN</name>
<dbReference type="Pfam" id="PF04690">
    <property type="entry name" value="YABBY"/>
    <property type="match status" value="1"/>
</dbReference>
<keyword evidence="7" id="KW-1185">Reference proteome</keyword>
<dbReference type="OrthoDB" id="667577at2759"/>
<dbReference type="Pfam" id="PF24868">
    <property type="entry name" value="YABBY_N"/>
    <property type="match status" value="1"/>
</dbReference>
<dbReference type="PANTHER" id="PTHR31675">
    <property type="entry name" value="PROTEIN YABBY 6-RELATED"/>
    <property type="match status" value="1"/>
</dbReference>
<feature type="domain" description="YABBY N-terminal" evidence="4">
    <location>
        <begin position="9"/>
        <end position="59"/>
    </location>
</feature>
<dbReference type="InterPro" id="IPR056775">
    <property type="entry name" value="YABBY_C"/>
</dbReference>
<reference evidence="5 7" key="1">
    <citation type="journal article" date="2018" name="Mol. Plant">
        <title>The genome of Artemisia annua provides insight into the evolution of Asteraceae family and artemisinin biosynthesis.</title>
        <authorList>
            <person name="Shen Q."/>
            <person name="Zhang L."/>
            <person name="Liao Z."/>
            <person name="Wang S."/>
            <person name="Yan T."/>
            <person name="Shi P."/>
            <person name="Liu M."/>
            <person name="Fu X."/>
            <person name="Pan Q."/>
            <person name="Wang Y."/>
            <person name="Lv Z."/>
            <person name="Lu X."/>
            <person name="Zhang F."/>
            <person name="Jiang W."/>
            <person name="Ma Y."/>
            <person name="Chen M."/>
            <person name="Hao X."/>
            <person name="Li L."/>
            <person name="Tang Y."/>
            <person name="Lv G."/>
            <person name="Zhou Y."/>
            <person name="Sun X."/>
            <person name="Brodelius P.E."/>
            <person name="Rose J.K.C."/>
            <person name="Tang K."/>
        </authorList>
    </citation>
    <scope>NUCLEOTIDE SEQUENCE [LARGE SCALE GENOMIC DNA]</scope>
    <source>
        <strain evidence="7">cv. Huhao1</strain>
        <tissue evidence="5">Leaf</tissue>
    </source>
</reference>
<accession>A0A2U1P2P7</accession>
<evidence type="ECO:0000256" key="2">
    <source>
        <dbReference type="ARBA" id="ARBA00023242"/>
    </source>
</evidence>
<dbReference type="STRING" id="35608.A0A2U1P2P7"/>
<feature type="domain" description="YABBY protein C-terminal" evidence="3">
    <location>
        <begin position="124"/>
        <end position="158"/>
    </location>
</feature>
<dbReference type="InterPro" id="IPR056776">
    <property type="entry name" value="YABBY_N"/>
</dbReference>
<reference evidence="6" key="2">
    <citation type="submission" date="2019-03" db="EMBL/GenBank/DDBJ databases">
        <title>The YABBY Family Transcription Factor AaYABBY5 Directly Targets CYP71AV1 and DBR2 Involved in Artemisinin Biosynthesis in Artemisia annua.</title>
        <authorList>
            <person name="Kayani S."/>
            <person name="Shen Q."/>
            <person name="Tang K."/>
        </authorList>
    </citation>
    <scope>NUCLEOTIDE SEQUENCE</scope>
    <source>
        <strain evidence="6">Aannua00546S106060</strain>
    </source>
</reference>
<evidence type="ECO:0000313" key="5">
    <source>
        <dbReference type="EMBL" id="PWA80044.1"/>
    </source>
</evidence>
<dbReference type="PANTHER" id="PTHR31675:SF6">
    <property type="entry name" value="AXIAL REGULATOR YABBY 5"/>
    <property type="match status" value="1"/>
</dbReference>